<feature type="compositionally biased region" description="Polar residues" evidence="1">
    <location>
        <begin position="109"/>
        <end position="122"/>
    </location>
</feature>
<comment type="caution">
    <text evidence="2">The sequence shown here is derived from an EMBL/GenBank/DDBJ whole genome shotgun (WGS) entry which is preliminary data.</text>
</comment>
<keyword evidence="3" id="KW-1185">Reference proteome</keyword>
<accession>A0AAN6N5C8</accession>
<dbReference type="EMBL" id="MU853810">
    <property type="protein sequence ID" value="KAK3939487.1"/>
    <property type="molecule type" value="Genomic_DNA"/>
</dbReference>
<name>A0AAN6N5C8_9PEZI</name>
<reference evidence="3" key="1">
    <citation type="journal article" date="2023" name="Mol. Phylogenet. Evol.">
        <title>Genome-scale phylogeny and comparative genomics of the fungal order Sordariales.</title>
        <authorList>
            <person name="Hensen N."/>
            <person name="Bonometti L."/>
            <person name="Westerberg I."/>
            <person name="Brannstrom I.O."/>
            <person name="Guillou S."/>
            <person name="Cros-Aarteil S."/>
            <person name="Calhoun S."/>
            <person name="Haridas S."/>
            <person name="Kuo A."/>
            <person name="Mondo S."/>
            <person name="Pangilinan J."/>
            <person name="Riley R."/>
            <person name="LaButti K."/>
            <person name="Andreopoulos B."/>
            <person name="Lipzen A."/>
            <person name="Chen C."/>
            <person name="Yan M."/>
            <person name="Daum C."/>
            <person name="Ng V."/>
            <person name="Clum A."/>
            <person name="Steindorff A."/>
            <person name="Ohm R.A."/>
            <person name="Martin F."/>
            <person name="Silar P."/>
            <person name="Natvig D.O."/>
            <person name="Lalanne C."/>
            <person name="Gautier V."/>
            <person name="Ament-Velasquez S.L."/>
            <person name="Kruys A."/>
            <person name="Hutchinson M.I."/>
            <person name="Powell A.J."/>
            <person name="Barry K."/>
            <person name="Miller A.N."/>
            <person name="Grigoriev I.V."/>
            <person name="Debuchy R."/>
            <person name="Gladieux P."/>
            <person name="Hiltunen Thoren M."/>
            <person name="Johannesson H."/>
        </authorList>
    </citation>
    <scope>NUCLEOTIDE SEQUENCE [LARGE SCALE GENOMIC DNA]</scope>
    <source>
        <strain evidence="3">CBS 340.73</strain>
    </source>
</reference>
<organism evidence="2 3">
    <name type="scientific">Diplogelasinospora grovesii</name>
    <dbReference type="NCBI Taxonomy" id="303347"/>
    <lineage>
        <taxon>Eukaryota</taxon>
        <taxon>Fungi</taxon>
        <taxon>Dikarya</taxon>
        <taxon>Ascomycota</taxon>
        <taxon>Pezizomycotina</taxon>
        <taxon>Sordariomycetes</taxon>
        <taxon>Sordariomycetidae</taxon>
        <taxon>Sordariales</taxon>
        <taxon>Diplogelasinosporaceae</taxon>
        <taxon>Diplogelasinospora</taxon>
    </lineage>
</organism>
<proteinExistence type="predicted"/>
<dbReference type="AlphaFoldDB" id="A0AAN6N5C8"/>
<evidence type="ECO:0000313" key="3">
    <source>
        <dbReference type="Proteomes" id="UP001303473"/>
    </source>
</evidence>
<dbReference type="Proteomes" id="UP001303473">
    <property type="component" value="Unassembled WGS sequence"/>
</dbReference>
<sequence>MVDKESAVEPRYTPPPPPLSSSCPWAETPRWTLGPKECKKTAGFHFNDQIDRVSWFETINVGTIYSSFKYSDDGGFGADRPGNLANPLLPTSNPVSYPGESITDRRISGQPTDNNAELNVED</sequence>
<evidence type="ECO:0000313" key="2">
    <source>
        <dbReference type="EMBL" id="KAK3939487.1"/>
    </source>
</evidence>
<feature type="region of interest" description="Disordered" evidence="1">
    <location>
        <begin position="89"/>
        <end position="122"/>
    </location>
</feature>
<gene>
    <name evidence="2" type="ORF">QBC46DRAFT_342452</name>
</gene>
<dbReference type="PROSITE" id="PS51257">
    <property type="entry name" value="PROKAR_LIPOPROTEIN"/>
    <property type="match status" value="1"/>
</dbReference>
<protein>
    <submittedName>
        <fullName evidence="2">Uncharacterized protein</fullName>
    </submittedName>
</protein>
<evidence type="ECO:0000256" key="1">
    <source>
        <dbReference type="SAM" id="MobiDB-lite"/>
    </source>
</evidence>
<feature type="region of interest" description="Disordered" evidence="1">
    <location>
        <begin position="1"/>
        <end position="23"/>
    </location>
</feature>